<evidence type="ECO:0008006" key="4">
    <source>
        <dbReference type="Google" id="ProtNLM"/>
    </source>
</evidence>
<evidence type="ECO:0000256" key="1">
    <source>
        <dbReference type="SAM" id="MobiDB-lite"/>
    </source>
</evidence>
<dbReference type="Proteomes" id="UP001162483">
    <property type="component" value="Unassembled WGS sequence"/>
</dbReference>
<feature type="compositionally biased region" description="Basic and acidic residues" evidence="1">
    <location>
        <begin position="191"/>
        <end position="208"/>
    </location>
</feature>
<feature type="region of interest" description="Disordered" evidence="1">
    <location>
        <begin position="1"/>
        <end position="208"/>
    </location>
</feature>
<feature type="compositionally biased region" description="Basic and acidic residues" evidence="1">
    <location>
        <begin position="108"/>
        <end position="123"/>
    </location>
</feature>
<gene>
    <name evidence="2" type="ORF">SPARVUS_LOCUS3492772</name>
</gene>
<protein>
    <recommendedName>
        <fullName evidence="4">Natural killer-tumor recognition protein</fullName>
    </recommendedName>
</protein>
<evidence type="ECO:0000313" key="2">
    <source>
        <dbReference type="EMBL" id="CAI9550333.1"/>
    </source>
</evidence>
<name>A0ABN9BRX9_9NEOB</name>
<sequence length="208" mass="23666">KQAPSAAERSDSSSKSSSSSSSSESSSSDSEEEAAKNRRRKRKRKAKVKHSKKRRKENRQEVKEDHPQSQHSTHSEKSNTVEDKEAGAKREKLVVRPEEIPPVPENRFLLRRDAPIAKADPEPKPSTALPDKSSVTKSGRKIRGRGTIRYHTPPRSRSRSESDDGESSETPPHWKEEMQRLKTYKPPSGEKWSKGDKLNDRMSSRWDE</sequence>
<keyword evidence="3" id="KW-1185">Reference proteome</keyword>
<feature type="compositionally biased region" description="Basic residues" evidence="1">
    <location>
        <begin position="37"/>
        <end position="57"/>
    </location>
</feature>
<organism evidence="2 3">
    <name type="scientific">Staurois parvus</name>
    <dbReference type="NCBI Taxonomy" id="386267"/>
    <lineage>
        <taxon>Eukaryota</taxon>
        <taxon>Metazoa</taxon>
        <taxon>Chordata</taxon>
        <taxon>Craniata</taxon>
        <taxon>Vertebrata</taxon>
        <taxon>Euteleostomi</taxon>
        <taxon>Amphibia</taxon>
        <taxon>Batrachia</taxon>
        <taxon>Anura</taxon>
        <taxon>Neobatrachia</taxon>
        <taxon>Ranoidea</taxon>
        <taxon>Ranidae</taxon>
        <taxon>Staurois</taxon>
    </lineage>
</organism>
<feature type="compositionally biased region" description="Basic residues" evidence="1">
    <location>
        <begin position="138"/>
        <end position="157"/>
    </location>
</feature>
<feature type="non-terminal residue" evidence="2">
    <location>
        <position position="1"/>
    </location>
</feature>
<feature type="compositionally biased region" description="Low complexity" evidence="1">
    <location>
        <begin position="13"/>
        <end position="28"/>
    </location>
</feature>
<feature type="non-terminal residue" evidence="2">
    <location>
        <position position="208"/>
    </location>
</feature>
<accession>A0ABN9BRX9</accession>
<proteinExistence type="predicted"/>
<dbReference type="EMBL" id="CATNWA010005591">
    <property type="protein sequence ID" value="CAI9550333.1"/>
    <property type="molecule type" value="Genomic_DNA"/>
</dbReference>
<reference evidence="2" key="1">
    <citation type="submission" date="2023-05" db="EMBL/GenBank/DDBJ databases">
        <authorList>
            <person name="Stuckert A."/>
        </authorList>
    </citation>
    <scope>NUCLEOTIDE SEQUENCE</scope>
</reference>
<comment type="caution">
    <text evidence="2">The sequence shown here is derived from an EMBL/GenBank/DDBJ whole genome shotgun (WGS) entry which is preliminary data.</text>
</comment>
<feature type="compositionally biased region" description="Basic and acidic residues" evidence="1">
    <location>
        <begin position="58"/>
        <end position="99"/>
    </location>
</feature>
<evidence type="ECO:0000313" key="3">
    <source>
        <dbReference type="Proteomes" id="UP001162483"/>
    </source>
</evidence>